<proteinExistence type="predicted"/>
<evidence type="ECO:0000313" key="1">
    <source>
        <dbReference type="EMBL" id="KAD3067744.1"/>
    </source>
</evidence>
<dbReference type="Proteomes" id="UP000326396">
    <property type="component" value="Linkage Group LG7"/>
</dbReference>
<protein>
    <submittedName>
        <fullName evidence="1">Uncharacterized protein</fullName>
    </submittedName>
</protein>
<accession>A0A5N6M1F7</accession>
<dbReference type="EMBL" id="SZYD01000017">
    <property type="protein sequence ID" value="KAD3067744.1"/>
    <property type="molecule type" value="Genomic_DNA"/>
</dbReference>
<reference evidence="1 2" key="1">
    <citation type="submission" date="2019-05" db="EMBL/GenBank/DDBJ databases">
        <title>Mikania micrantha, genome provides insights into the molecular mechanism of rapid growth.</title>
        <authorList>
            <person name="Liu B."/>
        </authorList>
    </citation>
    <scope>NUCLEOTIDE SEQUENCE [LARGE SCALE GENOMIC DNA]</scope>
    <source>
        <strain evidence="1">NLD-2019</strain>
        <tissue evidence="1">Leaf</tissue>
    </source>
</reference>
<evidence type="ECO:0000313" key="2">
    <source>
        <dbReference type="Proteomes" id="UP000326396"/>
    </source>
</evidence>
<sequence>MSCKCSRNRVFHNLVQPPTLIDSKTIFVTSTSSKTKPSTGPYKKPSWVGVGNSVVAATVGGLPVGRMACRMALAQPHSPLSQSPSHSRLSPFDLLHSLVKPHSLVSHSNTLIRGSLIRDSHTHSTVATCGQDSPHSIARPPLFDHVLMRPSPSLLGHEDHGFKYTSRQKNSWKCSWSRNPKP</sequence>
<comment type="caution">
    <text evidence="1">The sequence shown here is derived from an EMBL/GenBank/DDBJ whole genome shotgun (WGS) entry which is preliminary data.</text>
</comment>
<gene>
    <name evidence="1" type="ORF">E3N88_35624</name>
</gene>
<dbReference type="AlphaFoldDB" id="A0A5N6M1F7"/>
<keyword evidence="2" id="KW-1185">Reference proteome</keyword>
<name>A0A5N6M1F7_9ASTR</name>
<organism evidence="1 2">
    <name type="scientific">Mikania micrantha</name>
    <name type="common">bitter vine</name>
    <dbReference type="NCBI Taxonomy" id="192012"/>
    <lineage>
        <taxon>Eukaryota</taxon>
        <taxon>Viridiplantae</taxon>
        <taxon>Streptophyta</taxon>
        <taxon>Embryophyta</taxon>
        <taxon>Tracheophyta</taxon>
        <taxon>Spermatophyta</taxon>
        <taxon>Magnoliopsida</taxon>
        <taxon>eudicotyledons</taxon>
        <taxon>Gunneridae</taxon>
        <taxon>Pentapetalae</taxon>
        <taxon>asterids</taxon>
        <taxon>campanulids</taxon>
        <taxon>Asterales</taxon>
        <taxon>Asteraceae</taxon>
        <taxon>Asteroideae</taxon>
        <taxon>Heliantheae alliance</taxon>
        <taxon>Eupatorieae</taxon>
        <taxon>Mikania</taxon>
    </lineage>
</organism>